<evidence type="ECO:0000313" key="4">
    <source>
        <dbReference type="Proteomes" id="UP001156398"/>
    </source>
</evidence>
<evidence type="ECO:0000259" key="1">
    <source>
        <dbReference type="Pfam" id="PF00117"/>
    </source>
</evidence>
<dbReference type="InterPro" id="IPR029062">
    <property type="entry name" value="Class_I_gatase-like"/>
</dbReference>
<keyword evidence="4" id="KW-1185">Reference proteome</keyword>
<dbReference type="EMBL" id="JAAGKO020000012">
    <property type="protein sequence ID" value="MDI5963245.1"/>
    <property type="molecule type" value="Genomic_DNA"/>
</dbReference>
<sequence>MTVLAIADREMDDLGLLAECFETHGLGETDVWHRERTDTWPEAQNYDLVVSLGSVSSVLDSETEAARNREQDVYRRAVENRVPVLGICYGAQVLGLALGAPARRSPKPEIVWLEVDSTRPDVVPAGPWLDWHMDLLTVPAGATVLARTDTAPQAYVYDRCLAVQFHPEMTPQELARRVDAYRGTLEEAGADTTKLLTQAHRQADESRRLTRALFTGFWSQIAQAD</sequence>
<evidence type="ECO:0000313" key="3">
    <source>
        <dbReference type="EMBL" id="MDI5968581.1"/>
    </source>
</evidence>
<gene>
    <name evidence="2" type="ORF">POF43_011095</name>
    <name evidence="3" type="ORF">POF50_004335</name>
</gene>
<dbReference type="EMBL" id="JABXJJ020000004">
    <property type="protein sequence ID" value="MDI5968581.1"/>
    <property type="molecule type" value="Genomic_DNA"/>
</dbReference>
<proteinExistence type="predicted"/>
<evidence type="ECO:0000313" key="2">
    <source>
        <dbReference type="EMBL" id="MDI5963245.1"/>
    </source>
</evidence>
<feature type="domain" description="Glutamine amidotransferase" evidence="1">
    <location>
        <begin position="31"/>
        <end position="173"/>
    </location>
</feature>
<dbReference type="AlphaFoldDB" id="A0AA90GZK7"/>
<dbReference type="GO" id="GO:0005829">
    <property type="term" value="C:cytosol"/>
    <property type="evidence" value="ECO:0007669"/>
    <property type="project" value="TreeGrafter"/>
</dbReference>
<dbReference type="GO" id="GO:0016787">
    <property type="term" value="F:hydrolase activity"/>
    <property type="evidence" value="ECO:0007669"/>
    <property type="project" value="UniProtKB-KW"/>
</dbReference>
<organism evidence="3">
    <name type="scientific">Streptantibioticus silvisoli</name>
    <dbReference type="NCBI Taxonomy" id="2705255"/>
    <lineage>
        <taxon>Bacteria</taxon>
        <taxon>Bacillati</taxon>
        <taxon>Actinomycetota</taxon>
        <taxon>Actinomycetes</taxon>
        <taxon>Kitasatosporales</taxon>
        <taxon>Streptomycetaceae</taxon>
        <taxon>Streptantibioticus</taxon>
    </lineage>
</organism>
<dbReference type="RefSeq" id="WP_271314387.1">
    <property type="nucleotide sequence ID" value="NZ_JAAGKO020000012.1"/>
</dbReference>
<dbReference type="InterPro" id="IPR017926">
    <property type="entry name" value="GATASE"/>
</dbReference>
<dbReference type="PANTHER" id="PTHR42695">
    <property type="entry name" value="GLUTAMINE AMIDOTRANSFERASE YLR126C-RELATED"/>
    <property type="match status" value="1"/>
</dbReference>
<dbReference type="Proteomes" id="UP001156398">
    <property type="component" value="Unassembled WGS sequence"/>
</dbReference>
<dbReference type="PANTHER" id="PTHR42695:SF5">
    <property type="entry name" value="GLUTAMINE AMIDOTRANSFERASE YLR126C-RELATED"/>
    <property type="match status" value="1"/>
</dbReference>
<dbReference type="InterPro" id="IPR044992">
    <property type="entry name" value="ChyE-like"/>
</dbReference>
<dbReference type="Pfam" id="PF00117">
    <property type="entry name" value="GATase"/>
    <property type="match status" value="1"/>
</dbReference>
<dbReference type="Gene3D" id="3.40.50.880">
    <property type="match status" value="1"/>
</dbReference>
<dbReference type="SUPFAM" id="SSF52317">
    <property type="entry name" value="Class I glutamine amidotransferase-like"/>
    <property type="match status" value="1"/>
</dbReference>
<keyword evidence="3" id="KW-0378">Hydrolase</keyword>
<name>A0AA90GZK7_9ACTN</name>
<protein>
    <submittedName>
        <fullName evidence="3">Gamma-glutamyl-gamma-aminobutyrate hydrolase family protein</fullName>
    </submittedName>
</protein>
<accession>A0AA90GZK7</accession>
<reference evidence="3 4" key="1">
    <citation type="submission" date="2023-05" db="EMBL/GenBank/DDBJ databases">
        <title>Streptantibioticus silvisoli sp. nov., acidotolerant actinomycetes 1 from pine litter.</title>
        <authorList>
            <person name="Swiecimska M."/>
            <person name="Golinska P."/>
            <person name="Sangal V."/>
            <person name="Wachnowicz B."/>
            <person name="Goodfellow M."/>
        </authorList>
    </citation>
    <scope>NUCLEOTIDE SEQUENCE</scope>
    <source>
        <strain evidence="3">SL13</strain>
        <strain evidence="2 4">SL54</strain>
    </source>
</reference>
<dbReference type="PROSITE" id="PS51273">
    <property type="entry name" value="GATASE_TYPE_1"/>
    <property type="match status" value="1"/>
</dbReference>
<comment type="caution">
    <text evidence="3">The sequence shown here is derived from an EMBL/GenBank/DDBJ whole genome shotgun (WGS) entry which is preliminary data.</text>
</comment>